<reference evidence="5" key="1">
    <citation type="journal article" date="2017" name="Nat. Ecol. Evol.">
        <title>Genome expansion and lineage-specific genetic innovations in the forest pathogenic fungi Armillaria.</title>
        <authorList>
            <person name="Sipos G."/>
            <person name="Prasanna A.N."/>
            <person name="Walter M.C."/>
            <person name="O'Connor E."/>
            <person name="Balint B."/>
            <person name="Krizsan K."/>
            <person name="Kiss B."/>
            <person name="Hess J."/>
            <person name="Varga T."/>
            <person name="Slot J."/>
            <person name="Riley R."/>
            <person name="Boka B."/>
            <person name="Rigling D."/>
            <person name="Barry K."/>
            <person name="Lee J."/>
            <person name="Mihaltcheva S."/>
            <person name="LaButti K."/>
            <person name="Lipzen A."/>
            <person name="Waldron R."/>
            <person name="Moloney N.M."/>
            <person name="Sperisen C."/>
            <person name="Kredics L."/>
            <person name="Vagvoelgyi C."/>
            <person name="Patrignani A."/>
            <person name="Fitzpatrick D."/>
            <person name="Nagy I."/>
            <person name="Doyle S."/>
            <person name="Anderson J.B."/>
            <person name="Grigoriev I.V."/>
            <person name="Gueldener U."/>
            <person name="Muensterkoetter M."/>
            <person name="Nagy L.G."/>
        </authorList>
    </citation>
    <scope>NUCLEOTIDE SEQUENCE [LARGE SCALE GENOMIC DNA]</scope>
    <source>
        <strain evidence="5">C18/9</strain>
    </source>
</reference>
<evidence type="ECO:0000313" key="4">
    <source>
        <dbReference type="EMBL" id="SJL15872.1"/>
    </source>
</evidence>
<dbReference type="EMBL" id="FUEG01000031">
    <property type="protein sequence ID" value="SJL15872.1"/>
    <property type="molecule type" value="Genomic_DNA"/>
</dbReference>
<dbReference type="InterPro" id="IPR029476">
    <property type="entry name" value="DNase_NucA_NucB"/>
</dbReference>
<organism evidence="4 5">
    <name type="scientific">Armillaria ostoyae</name>
    <name type="common">Armillaria root rot fungus</name>
    <dbReference type="NCBI Taxonomy" id="47428"/>
    <lineage>
        <taxon>Eukaryota</taxon>
        <taxon>Fungi</taxon>
        <taxon>Dikarya</taxon>
        <taxon>Basidiomycota</taxon>
        <taxon>Agaricomycotina</taxon>
        <taxon>Agaricomycetes</taxon>
        <taxon>Agaricomycetidae</taxon>
        <taxon>Agaricales</taxon>
        <taxon>Marasmiineae</taxon>
        <taxon>Physalacriaceae</taxon>
        <taxon>Armillaria</taxon>
    </lineage>
</organism>
<keyword evidence="2" id="KW-0732">Signal</keyword>
<evidence type="ECO:0000313" key="5">
    <source>
        <dbReference type="Proteomes" id="UP000219338"/>
    </source>
</evidence>
<sequence length="178" mass="19356">MFNSILVVLCLPLLAVSNEEKTKEKNIEVRKCTLPIFEIDYETYPQSAENICNNEPRAVAPNRPAADKNRASNSYGKVHPNRRSTRVGHDAGYQCDEWPWANSNAGGAKAVTRCMLSGDNGRSGSSWGNFINSKGPQASGHVLRDNVDKFGEHITSGACGNLDHAVLIRFHRAGSGAS</sequence>
<name>A0A284S4D7_ARMOS</name>
<evidence type="ECO:0000256" key="2">
    <source>
        <dbReference type="SAM" id="SignalP"/>
    </source>
</evidence>
<dbReference type="OrthoDB" id="2748312at2759"/>
<protein>
    <recommendedName>
        <fullName evidence="3">Deoxyribonuclease NucA/NucB domain-containing protein</fullName>
    </recommendedName>
</protein>
<evidence type="ECO:0000259" key="3">
    <source>
        <dbReference type="Pfam" id="PF14040"/>
    </source>
</evidence>
<accession>A0A284S4D7</accession>
<dbReference type="Pfam" id="PF14040">
    <property type="entry name" value="DNase_NucA_NucB"/>
    <property type="match status" value="1"/>
</dbReference>
<feature type="region of interest" description="Disordered" evidence="1">
    <location>
        <begin position="56"/>
        <end position="88"/>
    </location>
</feature>
<proteinExistence type="predicted"/>
<feature type="chain" id="PRO_5013397935" description="Deoxyribonuclease NucA/NucB domain-containing protein" evidence="2">
    <location>
        <begin position="18"/>
        <end position="178"/>
    </location>
</feature>
<gene>
    <name evidence="4" type="ORF">ARMOST_19380</name>
</gene>
<dbReference type="AlphaFoldDB" id="A0A284S4D7"/>
<dbReference type="Proteomes" id="UP000219338">
    <property type="component" value="Unassembled WGS sequence"/>
</dbReference>
<evidence type="ECO:0000256" key="1">
    <source>
        <dbReference type="SAM" id="MobiDB-lite"/>
    </source>
</evidence>
<keyword evidence="5" id="KW-1185">Reference proteome</keyword>
<feature type="signal peptide" evidence="2">
    <location>
        <begin position="1"/>
        <end position="17"/>
    </location>
</feature>
<feature type="domain" description="Deoxyribonuclease NucA/NucB" evidence="3">
    <location>
        <begin position="60"/>
        <end position="134"/>
    </location>
</feature>